<evidence type="ECO:0000313" key="2">
    <source>
        <dbReference type="Proteomes" id="UP000800094"/>
    </source>
</evidence>
<dbReference type="AlphaFoldDB" id="A0A6A6I957"/>
<dbReference type="Proteomes" id="UP000800094">
    <property type="component" value="Unassembled WGS sequence"/>
</dbReference>
<organism evidence="1 2">
    <name type="scientific">Trematosphaeria pertusa</name>
    <dbReference type="NCBI Taxonomy" id="390896"/>
    <lineage>
        <taxon>Eukaryota</taxon>
        <taxon>Fungi</taxon>
        <taxon>Dikarya</taxon>
        <taxon>Ascomycota</taxon>
        <taxon>Pezizomycotina</taxon>
        <taxon>Dothideomycetes</taxon>
        <taxon>Pleosporomycetidae</taxon>
        <taxon>Pleosporales</taxon>
        <taxon>Massarineae</taxon>
        <taxon>Trematosphaeriaceae</taxon>
        <taxon>Trematosphaeria</taxon>
    </lineage>
</organism>
<dbReference type="GeneID" id="54582826"/>
<keyword evidence="2" id="KW-1185">Reference proteome</keyword>
<name>A0A6A6I957_9PLEO</name>
<reference evidence="1" key="1">
    <citation type="journal article" date="2020" name="Stud. Mycol.">
        <title>101 Dothideomycetes genomes: a test case for predicting lifestyles and emergence of pathogens.</title>
        <authorList>
            <person name="Haridas S."/>
            <person name="Albert R."/>
            <person name="Binder M."/>
            <person name="Bloem J."/>
            <person name="Labutti K."/>
            <person name="Salamov A."/>
            <person name="Andreopoulos B."/>
            <person name="Baker S."/>
            <person name="Barry K."/>
            <person name="Bills G."/>
            <person name="Bluhm B."/>
            <person name="Cannon C."/>
            <person name="Castanera R."/>
            <person name="Culley D."/>
            <person name="Daum C."/>
            <person name="Ezra D."/>
            <person name="Gonzalez J."/>
            <person name="Henrissat B."/>
            <person name="Kuo A."/>
            <person name="Liang C."/>
            <person name="Lipzen A."/>
            <person name="Lutzoni F."/>
            <person name="Magnuson J."/>
            <person name="Mondo S."/>
            <person name="Nolan M."/>
            <person name="Ohm R."/>
            <person name="Pangilinan J."/>
            <person name="Park H.-J."/>
            <person name="Ramirez L."/>
            <person name="Alfaro M."/>
            <person name="Sun H."/>
            <person name="Tritt A."/>
            <person name="Yoshinaga Y."/>
            <person name="Zwiers L.-H."/>
            <person name="Turgeon B."/>
            <person name="Goodwin S."/>
            <person name="Spatafora J."/>
            <person name="Crous P."/>
            <person name="Grigoriev I."/>
        </authorList>
    </citation>
    <scope>NUCLEOTIDE SEQUENCE</scope>
    <source>
        <strain evidence="1">CBS 122368</strain>
    </source>
</reference>
<gene>
    <name evidence="1" type="ORF">BU26DRAFT_521296</name>
</gene>
<sequence>MEGTGSVLHSWRIVASICAPTSSLSVCPSYLISQRARCTSRCFAVTELQSNVYTSAPVCVAPIPR</sequence>
<protein>
    <submittedName>
        <fullName evidence="1">Uncharacterized protein</fullName>
    </submittedName>
</protein>
<accession>A0A6A6I957</accession>
<evidence type="ECO:0000313" key="1">
    <source>
        <dbReference type="EMBL" id="KAF2246906.1"/>
    </source>
</evidence>
<proteinExistence type="predicted"/>
<dbReference type="EMBL" id="ML987198">
    <property type="protein sequence ID" value="KAF2246906.1"/>
    <property type="molecule type" value="Genomic_DNA"/>
</dbReference>
<dbReference type="RefSeq" id="XP_033681910.1">
    <property type="nucleotide sequence ID" value="XM_033829496.1"/>
</dbReference>